<dbReference type="EMBL" id="QJKJ01008679">
    <property type="protein sequence ID" value="RDX78975.1"/>
    <property type="molecule type" value="Genomic_DNA"/>
</dbReference>
<evidence type="ECO:0000259" key="2">
    <source>
        <dbReference type="Pfam" id="PF03732"/>
    </source>
</evidence>
<feature type="compositionally biased region" description="Polar residues" evidence="1">
    <location>
        <begin position="339"/>
        <end position="350"/>
    </location>
</feature>
<feature type="region of interest" description="Disordered" evidence="1">
    <location>
        <begin position="1"/>
        <end position="44"/>
    </location>
</feature>
<feature type="region of interest" description="Disordered" evidence="1">
    <location>
        <begin position="212"/>
        <end position="246"/>
    </location>
</feature>
<comment type="caution">
    <text evidence="3">The sequence shown here is derived from an EMBL/GenBank/DDBJ whole genome shotgun (WGS) entry which is preliminary data.</text>
</comment>
<evidence type="ECO:0000256" key="1">
    <source>
        <dbReference type="SAM" id="MobiDB-lite"/>
    </source>
</evidence>
<dbReference type="OrthoDB" id="1751689at2759"/>
<sequence length="594" mass="66628">VAPPGRRKAPGRHEGCREERGGALPAESSPQSSGGAKPRRTWRRGDPTILGITLLQRNRRNQPFDGSQDPHAHLQVFQTQMYISGGNDRLSCKLFLGTLRGVAMQWMATLPPKSIQTFKDLASSFLSQFVANKVKRLEVADLFDIKQGEGESLKKYLARFNNATVRVDDPDQKFFVKAFQKGLRAGPFSDALALRKPTNMEEIRTRVEKDVDMEEDQYERRKSERKAEQKATKVSSKVKDDKRPMPVKPCEQTQYFTPLNEKRTQIMHEICHTSLLDYPLEARGKVMGKERNSWCDFHRAFEHTTEDCWGLKTQIEGLVQSGHLDRYIQRLASRRSQRQGRNSPHSAGTSQRERSRSRQATPVHKGTISTISSGRTIDSWGGPARARADTTDSRVQTILTGANATPLGKRVMMLAITFDDRDMRGRAPCQDELMVISMGVAGYKVERVFIDQGSSANIFYRSTLEKMQLLVLLIQPCPGNLYGFAGECVPILGTVELETCLGERPVDRMILIQYTIVDAPASYNIIVGRPALNRVGAIVSTKHLCMKFPVGGKVGSIWADIRVAQKCYEDSLRIERLPPSGIVNVLDLDLDPRG</sequence>
<dbReference type="PANTHER" id="PTHR33223:SF10">
    <property type="entry name" value="AMINOTRANSFERASE-LIKE PLANT MOBILE DOMAIN-CONTAINING PROTEIN"/>
    <property type="match status" value="1"/>
</dbReference>
<keyword evidence="4" id="KW-1185">Reference proteome</keyword>
<proteinExistence type="predicted"/>
<dbReference type="Gene3D" id="2.40.70.10">
    <property type="entry name" value="Acid Proteases"/>
    <property type="match status" value="1"/>
</dbReference>
<name>A0A371FKW6_MUCPR</name>
<feature type="region of interest" description="Disordered" evidence="1">
    <location>
        <begin position="332"/>
        <end position="393"/>
    </location>
</feature>
<gene>
    <name evidence="3" type="ORF">CR513_40670</name>
</gene>
<evidence type="ECO:0000313" key="3">
    <source>
        <dbReference type="EMBL" id="RDX78975.1"/>
    </source>
</evidence>
<dbReference type="Pfam" id="PF03732">
    <property type="entry name" value="Retrotrans_gag"/>
    <property type="match status" value="1"/>
</dbReference>
<accession>A0A371FKW6</accession>
<feature type="compositionally biased region" description="Polar residues" evidence="1">
    <location>
        <begin position="367"/>
        <end position="376"/>
    </location>
</feature>
<feature type="compositionally biased region" description="Basic and acidic residues" evidence="1">
    <location>
        <begin position="218"/>
        <end position="244"/>
    </location>
</feature>
<dbReference type="InterPro" id="IPR021109">
    <property type="entry name" value="Peptidase_aspartic_dom_sf"/>
</dbReference>
<feature type="domain" description="Retrotransposon gag" evidence="2">
    <location>
        <begin position="94"/>
        <end position="184"/>
    </location>
</feature>
<feature type="non-terminal residue" evidence="3">
    <location>
        <position position="1"/>
    </location>
</feature>
<dbReference type="CDD" id="cd00303">
    <property type="entry name" value="retropepsin_like"/>
    <property type="match status" value="1"/>
</dbReference>
<dbReference type="InterPro" id="IPR005162">
    <property type="entry name" value="Retrotrans_gag_dom"/>
</dbReference>
<evidence type="ECO:0000313" key="4">
    <source>
        <dbReference type="Proteomes" id="UP000257109"/>
    </source>
</evidence>
<dbReference type="Proteomes" id="UP000257109">
    <property type="component" value="Unassembled WGS sequence"/>
</dbReference>
<dbReference type="AlphaFoldDB" id="A0A371FKW6"/>
<dbReference type="PANTHER" id="PTHR33223">
    <property type="entry name" value="CCHC-TYPE DOMAIN-CONTAINING PROTEIN"/>
    <property type="match status" value="1"/>
</dbReference>
<feature type="compositionally biased region" description="Basic and acidic residues" evidence="1">
    <location>
        <begin position="11"/>
        <end position="21"/>
    </location>
</feature>
<protein>
    <recommendedName>
        <fullName evidence="2">Retrotransposon gag domain-containing protein</fullName>
    </recommendedName>
</protein>
<feature type="non-terminal residue" evidence="3">
    <location>
        <position position="594"/>
    </location>
</feature>
<feature type="compositionally biased region" description="Basic residues" evidence="1">
    <location>
        <begin position="1"/>
        <end position="10"/>
    </location>
</feature>
<organism evidence="3 4">
    <name type="scientific">Mucuna pruriens</name>
    <name type="common">Velvet bean</name>
    <name type="synonym">Dolichos pruriens</name>
    <dbReference type="NCBI Taxonomy" id="157652"/>
    <lineage>
        <taxon>Eukaryota</taxon>
        <taxon>Viridiplantae</taxon>
        <taxon>Streptophyta</taxon>
        <taxon>Embryophyta</taxon>
        <taxon>Tracheophyta</taxon>
        <taxon>Spermatophyta</taxon>
        <taxon>Magnoliopsida</taxon>
        <taxon>eudicotyledons</taxon>
        <taxon>Gunneridae</taxon>
        <taxon>Pentapetalae</taxon>
        <taxon>rosids</taxon>
        <taxon>fabids</taxon>
        <taxon>Fabales</taxon>
        <taxon>Fabaceae</taxon>
        <taxon>Papilionoideae</taxon>
        <taxon>50 kb inversion clade</taxon>
        <taxon>NPAAA clade</taxon>
        <taxon>indigoferoid/millettioid clade</taxon>
        <taxon>Phaseoleae</taxon>
        <taxon>Mucuna</taxon>
    </lineage>
</organism>
<reference evidence="3" key="1">
    <citation type="submission" date="2018-05" db="EMBL/GenBank/DDBJ databases">
        <title>Draft genome of Mucuna pruriens seed.</title>
        <authorList>
            <person name="Nnadi N.E."/>
            <person name="Vos R."/>
            <person name="Hasami M.H."/>
            <person name="Devisetty U.K."/>
            <person name="Aguiy J.C."/>
        </authorList>
    </citation>
    <scope>NUCLEOTIDE SEQUENCE [LARGE SCALE GENOMIC DNA]</scope>
    <source>
        <strain evidence="3">JCA_2017</strain>
    </source>
</reference>